<organism evidence="5 6">
    <name type="scientific">Venustampulla echinocandica</name>
    <dbReference type="NCBI Taxonomy" id="2656787"/>
    <lineage>
        <taxon>Eukaryota</taxon>
        <taxon>Fungi</taxon>
        <taxon>Dikarya</taxon>
        <taxon>Ascomycota</taxon>
        <taxon>Pezizomycotina</taxon>
        <taxon>Leotiomycetes</taxon>
        <taxon>Helotiales</taxon>
        <taxon>Pleuroascaceae</taxon>
        <taxon>Venustampulla</taxon>
    </lineage>
</organism>
<accession>A0A370TY38</accession>
<comment type="similarity">
    <text evidence="1">Belongs to the FAD-binding monooxygenase family.</text>
</comment>
<dbReference type="GeneID" id="43593267"/>
<evidence type="ECO:0000256" key="2">
    <source>
        <dbReference type="ARBA" id="ARBA00022630"/>
    </source>
</evidence>
<evidence type="ECO:0000313" key="5">
    <source>
        <dbReference type="EMBL" id="RDL40439.1"/>
    </source>
</evidence>
<keyword evidence="2" id="KW-0285">Flavoprotein</keyword>
<evidence type="ECO:0000313" key="6">
    <source>
        <dbReference type="Proteomes" id="UP000254866"/>
    </source>
</evidence>
<dbReference type="AlphaFoldDB" id="A0A370TY38"/>
<comment type="caution">
    <text evidence="5">The sequence shown here is derived from an EMBL/GenBank/DDBJ whole genome shotgun (WGS) entry which is preliminary data.</text>
</comment>
<dbReference type="GO" id="GO:0050661">
    <property type="term" value="F:NADP binding"/>
    <property type="evidence" value="ECO:0007669"/>
    <property type="project" value="InterPro"/>
</dbReference>
<dbReference type="SUPFAM" id="SSF51905">
    <property type="entry name" value="FAD/NAD(P)-binding domain"/>
    <property type="match status" value="3"/>
</dbReference>
<proteinExistence type="inferred from homology"/>
<keyword evidence="3" id="KW-0274">FAD</keyword>
<gene>
    <name evidence="5" type="ORF">BP5553_00418</name>
</gene>
<dbReference type="InterPro" id="IPR020946">
    <property type="entry name" value="Flavin_mOase-like"/>
</dbReference>
<evidence type="ECO:0000256" key="3">
    <source>
        <dbReference type="ARBA" id="ARBA00022827"/>
    </source>
</evidence>
<sequence>MDPQQHESIYQERSMRVICIGAGASGLLLAYKLQSQFSNFSLTIYEKNPEISGTWYENNYPGCACDVPAHNYTYSFEPKHDWSSLYASSSEIKTYFEGFSSKYQLGKYIKCCHEVQHSKWLESTGQWTVDVADLENGEIIHDQCDILINATGYLNKWAWPDVPGRETFKGQTVHSAHWEQSLQIAGKKVILIGNGSSAVQILPQIQPIAEHITMFVRSPLWMLPPISLESKTYSKSDIQRFADNPDELMILRKKNENVVNSIFSLYLSDSKLQEVSKKQLRISMQNELQDPVLEDVLIPEWGVGCRRLAPDTEFLKSIKKTNVQVVKGGVTAFTEAGCIGPNDIEYSADIIICATGYDTSFVPRFPILGSGGRNLQDEWATTPSSYLGIGASHFPNYFMFLGPYSPVANGPTLAAIEAQADHILKLLDRYQTEPIHRLSPQPAAEADFSSHVATFMTKAVYSEGCRSGHKNHTINGRVPTLWPGSTLHYLQTMQDVRADDWDIRYSGNRFSFLGNGISQAECDPTSDLGYYLRDHDDSAPMTRRKRMDIIIRSGSQPARVLHTTYRPSVVNLAPKQGTPAYGMSLKEHNYSSSEEGEVEKVDRDSITGKGAWGWMQKGFGNITQCFQPHKGAGEHIP</sequence>
<dbReference type="GO" id="GO:0004499">
    <property type="term" value="F:N,N-dimethylaniline monooxygenase activity"/>
    <property type="evidence" value="ECO:0007669"/>
    <property type="project" value="InterPro"/>
</dbReference>
<dbReference type="Gene3D" id="3.50.50.60">
    <property type="entry name" value="FAD/NAD(P)-binding domain"/>
    <property type="match status" value="2"/>
</dbReference>
<evidence type="ECO:0000256" key="1">
    <source>
        <dbReference type="ARBA" id="ARBA00010139"/>
    </source>
</evidence>
<dbReference type="STRING" id="2656787.A0A370TY38"/>
<name>A0A370TY38_9HELO</name>
<keyword evidence="6" id="KW-1185">Reference proteome</keyword>
<dbReference type="EMBL" id="NPIC01000001">
    <property type="protein sequence ID" value="RDL40439.1"/>
    <property type="molecule type" value="Genomic_DNA"/>
</dbReference>
<dbReference type="GO" id="GO:0050660">
    <property type="term" value="F:flavin adenine dinucleotide binding"/>
    <property type="evidence" value="ECO:0007669"/>
    <property type="project" value="InterPro"/>
</dbReference>
<dbReference type="InterPro" id="IPR051209">
    <property type="entry name" value="FAD-bind_Monooxygenase_sf"/>
</dbReference>
<evidence type="ECO:0000256" key="4">
    <source>
        <dbReference type="ARBA" id="ARBA00023002"/>
    </source>
</evidence>
<keyword evidence="5" id="KW-0503">Monooxygenase</keyword>
<dbReference type="Pfam" id="PF00743">
    <property type="entry name" value="FMO-like"/>
    <property type="match status" value="1"/>
</dbReference>
<protein>
    <submittedName>
        <fullName evidence="5">Monooxygenase</fullName>
    </submittedName>
</protein>
<dbReference type="RefSeq" id="XP_031873095.1">
    <property type="nucleotide sequence ID" value="XM_032009041.1"/>
</dbReference>
<dbReference type="Proteomes" id="UP000254866">
    <property type="component" value="Unassembled WGS sequence"/>
</dbReference>
<reference evidence="5 6" key="1">
    <citation type="journal article" date="2018" name="IMA Fungus">
        <title>IMA Genome-F 9: Draft genome sequence of Annulohypoxylon stygium, Aspergillus mulundensis, Berkeleyomyces basicola (syn. Thielaviopsis basicola), Ceratocystis smalleyi, two Cercospora beticola strains, Coleophoma cylindrospora, Fusarium fracticaudum, Phialophora cf. hyalina, and Morchella septimelata.</title>
        <authorList>
            <person name="Wingfield B.D."/>
            <person name="Bills G.F."/>
            <person name="Dong Y."/>
            <person name="Huang W."/>
            <person name="Nel W.J."/>
            <person name="Swalarsk-Parry B.S."/>
            <person name="Vaghefi N."/>
            <person name="Wilken P.M."/>
            <person name="An Z."/>
            <person name="de Beer Z.W."/>
            <person name="De Vos L."/>
            <person name="Chen L."/>
            <person name="Duong T.A."/>
            <person name="Gao Y."/>
            <person name="Hammerbacher A."/>
            <person name="Kikkert J.R."/>
            <person name="Li Y."/>
            <person name="Li H."/>
            <person name="Li K."/>
            <person name="Li Q."/>
            <person name="Liu X."/>
            <person name="Ma X."/>
            <person name="Naidoo K."/>
            <person name="Pethybridge S.J."/>
            <person name="Sun J."/>
            <person name="Steenkamp E.T."/>
            <person name="van der Nest M.A."/>
            <person name="van Wyk S."/>
            <person name="Wingfield M.J."/>
            <person name="Xiong C."/>
            <person name="Yue Q."/>
            <person name="Zhang X."/>
        </authorList>
    </citation>
    <scope>NUCLEOTIDE SEQUENCE [LARGE SCALE GENOMIC DNA]</scope>
    <source>
        <strain evidence="5 6">BP 5553</strain>
    </source>
</reference>
<dbReference type="InterPro" id="IPR036188">
    <property type="entry name" value="FAD/NAD-bd_sf"/>
</dbReference>
<keyword evidence="4" id="KW-0560">Oxidoreductase</keyword>
<dbReference type="PANTHER" id="PTHR42877:SF8">
    <property type="entry name" value="MONOOXYGENASE"/>
    <property type="match status" value="1"/>
</dbReference>
<dbReference type="PANTHER" id="PTHR42877">
    <property type="entry name" value="L-ORNITHINE N(5)-MONOOXYGENASE-RELATED"/>
    <property type="match status" value="1"/>
</dbReference>
<dbReference type="OrthoDB" id="74360at2759"/>